<evidence type="ECO:0000313" key="1">
    <source>
        <dbReference type="EMBL" id="KAK3783521.1"/>
    </source>
</evidence>
<protein>
    <submittedName>
        <fullName evidence="1">Uncharacterized protein</fullName>
    </submittedName>
</protein>
<name>A0AAE1AAN4_9GAST</name>
<organism evidence="1 2">
    <name type="scientific">Elysia crispata</name>
    <name type="common">lettuce slug</name>
    <dbReference type="NCBI Taxonomy" id="231223"/>
    <lineage>
        <taxon>Eukaryota</taxon>
        <taxon>Metazoa</taxon>
        <taxon>Spiralia</taxon>
        <taxon>Lophotrochozoa</taxon>
        <taxon>Mollusca</taxon>
        <taxon>Gastropoda</taxon>
        <taxon>Heterobranchia</taxon>
        <taxon>Euthyneura</taxon>
        <taxon>Panpulmonata</taxon>
        <taxon>Sacoglossa</taxon>
        <taxon>Placobranchoidea</taxon>
        <taxon>Plakobranchidae</taxon>
        <taxon>Elysia</taxon>
    </lineage>
</organism>
<dbReference type="Proteomes" id="UP001283361">
    <property type="component" value="Unassembled WGS sequence"/>
</dbReference>
<evidence type="ECO:0000313" key="2">
    <source>
        <dbReference type="Proteomes" id="UP001283361"/>
    </source>
</evidence>
<proteinExistence type="predicted"/>
<comment type="caution">
    <text evidence="1">The sequence shown here is derived from an EMBL/GenBank/DDBJ whole genome shotgun (WGS) entry which is preliminary data.</text>
</comment>
<gene>
    <name evidence="1" type="ORF">RRG08_008858</name>
</gene>
<dbReference type="AlphaFoldDB" id="A0AAE1AAN4"/>
<dbReference type="Pfam" id="PF14926">
    <property type="entry name" value="CFAP300"/>
    <property type="match status" value="1"/>
</dbReference>
<keyword evidence="2" id="KW-1185">Reference proteome</keyword>
<accession>A0AAE1AAN4</accession>
<sequence>MADNVPKFSFLPLAKTFDSLDGKENQENFLKWSMKDRIKAKLFSFDQSFQAYEKDKLAQGREDFSDIGCPPENVRQFSLSNANLEPLAIDSLLPYLISFAFFIKIKNEDKLKECAGHILTIKLNLMNLASCYEMARTSRCYLS</sequence>
<dbReference type="InterPro" id="IPR029416">
    <property type="entry name" value="CFAP300"/>
</dbReference>
<reference evidence="1" key="1">
    <citation type="journal article" date="2023" name="G3 (Bethesda)">
        <title>A reference genome for the long-term kleptoplast-retaining sea slug Elysia crispata morphotype clarki.</title>
        <authorList>
            <person name="Eastman K.E."/>
            <person name="Pendleton A.L."/>
            <person name="Shaikh M.A."/>
            <person name="Suttiyut T."/>
            <person name="Ogas R."/>
            <person name="Tomko P."/>
            <person name="Gavelis G."/>
            <person name="Widhalm J.R."/>
            <person name="Wisecaver J.H."/>
        </authorList>
    </citation>
    <scope>NUCLEOTIDE SEQUENCE</scope>
    <source>
        <strain evidence="1">ECLA1</strain>
    </source>
</reference>
<dbReference type="EMBL" id="JAWDGP010002405">
    <property type="protein sequence ID" value="KAK3783521.1"/>
    <property type="molecule type" value="Genomic_DNA"/>
</dbReference>